<dbReference type="InterPro" id="IPR005025">
    <property type="entry name" value="FMN_Rdtase-like_dom"/>
</dbReference>
<dbReference type="Proteomes" id="UP000782843">
    <property type="component" value="Unassembled WGS sequence"/>
</dbReference>
<comment type="caution">
    <text evidence="2">The sequence shown here is derived from an EMBL/GenBank/DDBJ whole genome shotgun (WGS) entry which is preliminary data.</text>
</comment>
<accession>A0A955RID3</accession>
<evidence type="ECO:0000313" key="3">
    <source>
        <dbReference type="Proteomes" id="UP000782843"/>
    </source>
</evidence>
<dbReference type="Gene3D" id="3.40.50.360">
    <property type="match status" value="1"/>
</dbReference>
<organism evidence="2 3">
    <name type="scientific">Candidatus Dojkabacteria bacterium</name>
    <dbReference type="NCBI Taxonomy" id="2099670"/>
    <lineage>
        <taxon>Bacteria</taxon>
        <taxon>Candidatus Dojkabacteria</taxon>
    </lineage>
</organism>
<feature type="non-terminal residue" evidence="2">
    <location>
        <position position="1"/>
    </location>
</feature>
<reference evidence="2" key="2">
    <citation type="journal article" date="2021" name="Microbiome">
        <title>Successional dynamics and alternative stable states in a saline activated sludge microbial community over 9 years.</title>
        <authorList>
            <person name="Wang Y."/>
            <person name="Ye J."/>
            <person name="Ju F."/>
            <person name="Liu L."/>
            <person name="Boyd J.A."/>
            <person name="Deng Y."/>
            <person name="Parks D.H."/>
            <person name="Jiang X."/>
            <person name="Yin X."/>
            <person name="Woodcroft B.J."/>
            <person name="Tyson G.W."/>
            <person name="Hugenholtz P."/>
            <person name="Polz M.F."/>
            <person name="Zhang T."/>
        </authorList>
    </citation>
    <scope>NUCLEOTIDE SEQUENCE</scope>
    <source>
        <strain evidence="2">HKST-UBA10</strain>
    </source>
</reference>
<name>A0A955RID3_9BACT</name>
<dbReference type="Pfam" id="PF03358">
    <property type="entry name" value="FMN_red"/>
    <property type="match status" value="1"/>
</dbReference>
<dbReference type="SUPFAM" id="SSF52218">
    <property type="entry name" value="Flavoproteins"/>
    <property type="match status" value="1"/>
</dbReference>
<dbReference type="GO" id="GO:0016491">
    <property type="term" value="F:oxidoreductase activity"/>
    <property type="evidence" value="ECO:0007669"/>
    <property type="project" value="InterPro"/>
</dbReference>
<gene>
    <name evidence="2" type="ORF">KC660_04945</name>
</gene>
<protein>
    <submittedName>
        <fullName evidence="2">NAD(P)H-dependent oxidoreductase</fullName>
    </submittedName>
</protein>
<reference evidence="2" key="1">
    <citation type="submission" date="2020-04" db="EMBL/GenBank/DDBJ databases">
        <authorList>
            <person name="Zhang T."/>
        </authorList>
    </citation>
    <scope>NUCLEOTIDE SEQUENCE</scope>
    <source>
        <strain evidence="2">HKST-UBA10</strain>
    </source>
</reference>
<dbReference type="EMBL" id="JAGQLG010000225">
    <property type="protein sequence ID" value="MCA9382721.1"/>
    <property type="molecule type" value="Genomic_DNA"/>
</dbReference>
<dbReference type="PANTHER" id="PTHR30543">
    <property type="entry name" value="CHROMATE REDUCTASE"/>
    <property type="match status" value="1"/>
</dbReference>
<dbReference type="PANTHER" id="PTHR30543:SF21">
    <property type="entry name" value="NAD(P)H-DEPENDENT FMN REDUCTASE LOT6"/>
    <property type="match status" value="1"/>
</dbReference>
<dbReference type="GO" id="GO:0010181">
    <property type="term" value="F:FMN binding"/>
    <property type="evidence" value="ECO:0007669"/>
    <property type="project" value="TreeGrafter"/>
</dbReference>
<dbReference type="AlphaFoldDB" id="A0A955RID3"/>
<feature type="domain" description="NADPH-dependent FMN reductase-like" evidence="1">
    <location>
        <begin position="1"/>
        <end position="128"/>
    </location>
</feature>
<dbReference type="InterPro" id="IPR050712">
    <property type="entry name" value="NAD(P)H-dep_reductase"/>
</dbReference>
<evidence type="ECO:0000313" key="2">
    <source>
        <dbReference type="EMBL" id="MCA9382721.1"/>
    </source>
</evidence>
<evidence type="ECO:0000259" key="1">
    <source>
        <dbReference type="Pfam" id="PF03358"/>
    </source>
</evidence>
<sequence length="170" mass="19099">RSKSYNTVLLKEAKLLAPKEMVLEIFDINRIPMFNQDLEGDNLPDVIKKLRTKVSDSSGMLVATPEYGNMVPGVLKNMFEWLSRNYDNDLSPVINKPLAIIGASDGGFGTVRAQNQLLLMGAILRMRVDATLRLPISKADTLINDEGVLQDKDTEQKLRKLLDDFYMSLI</sequence>
<proteinExistence type="predicted"/>
<dbReference type="GO" id="GO:0005829">
    <property type="term" value="C:cytosol"/>
    <property type="evidence" value="ECO:0007669"/>
    <property type="project" value="TreeGrafter"/>
</dbReference>
<dbReference type="InterPro" id="IPR029039">
    <property type="entry name" value="Flavoprotein-like_sf"/>
</dbReference>